<protein>
    <recommendedName>
        <fullName evidence="3">Zn(2)-C6 fungal-type domain-containing protein</fullName>
    </recommendedName>
</protein>
<dbReference type="RefSeq" id="XP_033403076.1">
    <property type="nucleotide sequence ID" value="XM_033546953.1"/>
</dbReference>
<dbReference type="PROSITE" id="PS00463">
    <property type="entry name" value="ZN2_CY6_FUNGAL_1"/>
    <property type="match status" value="1"/>
</dbReference>
<dbReference type="Pfam" id="PF11951">
    <property type="entry name" value="Fungal_trans_2"/>
    <property type="match status" value="1"/>
</dbReference>
<proteinExistence type="predicted"/>
<keyword evidence="5" id="KW-1185">Reference proteome</keyword>
<evidence type="ECO:0000313" key="4">
    <source>
        <dbReference type="EMBL" id="KAF2147368.1"/>
    </source>
</evidence>
<evidence type="ECO:0000259" key="3">
    <source>
        <dbReference type="PROSITE" id="PS50048"/>
    </source>
</evidence>
<dbReference type="InterPro" id="IPR001138">
    <property type="entry name" value="Zn2Cys6_DnaBD"/>
</dbReference>
<dbReference type="GO" id="GO:0001228">
    <property type="term" value="F:DNA-binding transcription activator activity, RNA polymerase II-specific"/>
    <property type="evidence" value="ECO:0007669"/>
    <property type="project" value="TreeGrafter"/>
</dbReference>
<feature type="region of interest" description="Disordered" evidence="2">
    <location>
        <begin position="45"/>
        <end position="125"/>
    </location>
</feature>
<evidence type="ECO:0000256" key="1">
    <source>
        <dbReference type="ARBA" id="ARBA00023242"/>
    </source>
</evidence>
<dbReference type="Proteomes" id="UP000799438">
    <property type="component" value="Unassembled WGS sequence"/>
</dbReference>
<dbReference type="CDD" id="cd00067">
    <property type="entry name" value="GAL4"/>
    <property type="match status" value="1"/>
</dbReference>
<dbReference type="InterPro" id="IPR036864">
    <property type="entry name" value="Zn2-C6_fun-type_DNA-bd_sf"/>
</dbReference>
<dbReference type="Gene3D" id="4.10.240.10">
    <property type="entry name" value="Zn(2)-C6 fungal-type DNA-binding domain"/>
    <property type="match status" value="1"/>
</dbReference>
<evidence type="ECO:0000256" key="2">
    <source>
        <dbReference type="SAM" id="MobiDB-lite"/>
    </source>
</evidence>
<dbReference type="PANTHER" id="PTHR47784">
    <property type="entry name" value="STEROL UPTAKE CONTROL PROTEIN 2"/>
    <property type="match status" value="1"/>
</dbReference>
<dbReference type="PROSITE" id="PS50048">
    <property type="entry name" value="ZN2_CY6_FUNGAL_2"/>
    <property type="match status" value="1"/>
</dbReference>
<gene>
    <name evidence="4" type="ORF">K452DRAFT_6401</name>
</gene>
<feature type="domain" description="Zn(2)-C6 fungal-type" evidence="3">
    <location>
        <begin position="14"/>
        <end position="43"/>
    </location>
</feature>
<dbReference type="SMART" id="SM00066">
    <property type="entry name" value="GAL4"/>
    <property type="match status" value="1"/>
</dbReference>
<evidence type="ECO:0000313" key="5">
    <source>
        <dbReference type="Proteomes" id="UP000799438"/>
    </source>
</evidence>
<dbReference type="GeneID" id="54304460"/>
<dbReference type="PANTHER" id="PTHR47784:SF5">
    <property type="entry name" value="STEROL UPTAKE CONTROL PROTEIN 2"/>
    <property type="match status" value="1"/>
</dbReference>
<dbReference type="AlphaFoldDB" id="A0A6A6BU68"/>
<dbReference type="InterPro" id="IPR053157">
    <property type="entry name" value="Sterol_Uptake_Regulator"/>
</dbReference>
<feature type="compositionally biased region" description="Basic and acidic residues" evidence="2">
    <location>
        <begin position="114"/>
        <end position="124"/>
    </location>
</feature>
<dbReference type="GO" id="GO:0008270">
    <property type="term" value="F:zinc ion binding"/>
    <property type="evidence" value="ECO:0007669"/>
    <property type="project" value="InterPro"/>
</dbReference>
<reference evidence="4" key="1">
    <citation type="journal article" date="2020" name="Stud. Mycol.">
        <title>101 Dothideomycetes genomes: a test case for predicting lifestyles and emergence of pathogens.</title>
        <authorList>
            <person name="Haridas S."/>
            <person name="Albert R."/>
            <person name="Binder M."/>
            <person name="Bloem J."/>
            <person name="Labutti K."/>
            <person name="Salamov A."/>
            <person name="Andreopoulos B."/>
            <person name="Baker S."/>
            <person name="Barry K."/>
            <person name="Bills G."/>
            <person name="Bluhm B."/>
            <person name="Cannon C."/>
            <person name="Castanera R."/>
            <person name="Culley D."/>
            <person name="Daum C."/>
            <person name="Ezra D."/>
            <person name="Gonzalez J."/>
            <person name="Henrissat B."/>
            <person name="Kuo A."/>
            <person name="Liang C."/>
            <person name="Lipzen A."/>
            <person name="Lutzoni F."/>
            <person name="Magnuson J."/>
            <person name="Mondo S."/>
            <person name="Nolan M."/>
            <person name="Ohm R."/>
            <person name="Pangilinan J."/>
            <person name="Park H.-J."/>
            <person name="Ramirez L."/>
            <person name="Alfaro M."/>
            <person name="Sun H."/>
            <person name="Tritt A."/>
            <person name="Yoshinaga Y."/>
            <person name="Zwiers L.-H."/>
            <person name="Turgeon B."/>
            <person name="Goodwin S."/>
            <person name="Spatafora J."/>
            <person name="Crous P."/>
            <person name="Grigoriev I."/>
        </authorList>
    </citation>
    <scope>NUCLEOTIDE SEQUENCE</scope>
    <source>
        <strain evidence="4">CBS 121167</strain>
    </source>
</reference>
<dbReference type="InterPro" id="IPR021858">
    <property type="entry name" value="Fun_TF"/>
</dbReference>
<dbReference type="EMBL" id="ML995474">
    <property type="protein sequence ID" value="KAF2147368.1"/>
    <property type="molecule type" value="Genomic_DNA"/>
</dbReference>
<dbReference type="SUPFAM" id="SSF57701">
    <property type="entry name" value="Zn2/Cys6 DNA-binding domain"/>
    <property type="match status" value="1"/>
</dbReference>
<feature type="compositionally biased region" description="Low complexity" evidence="2">
    <location>
        <begin position="53"/>
        <end position="62"/>
    </location>
</feature>
<keyword evidence="1" id="KW-0539">Nucleus</keyword>
<sequence length="481" mass="54500">MEATARRHKKSRNGCIQCKKRRVKCDEQRPCNHCARHGVECSLTLPDAPAPPHQQQSSSSASRDSRSPIVPVTQPGSVSPLTRPWAWQPPGSAPQHDYDSRWPSITSLPSSTEHSSERSSRHETPVTTWIANHTAGPQDHNPFDMLSKTIIERDITSRFVEHVPVTDWHRDLELLHHYSTYTYQTLSELDALRDVYQNVYGHIGYKSKPVMHGILGVAALHLAHLRPDARAKYLVISTNHQNRAISEFRLALPKITAENCDEIYTLSSLTTILRCANLPLPSDPNQPSPVDDTVETFMLMRGVHEVLRSAWSWIAAGPLLPALVPGRGGPQLPFNTTECLALDDFGLQPRIDALWPVAQHESFEPAIRKTLEYTIADLTICMHRILTQPHDREPGLVLIWPIRISPECIFLIRQHHPGALVMLAHWCIILHNHSNFWWLGDRGRRVVHSIWDTIDPMWHDALAWPMQYVNDDANSGKLTII</sequence>
<dbReference type="OrthoDB" id="3546279at2759"/>
<dbReference type="Pfam" id="PF00172">
    <property type="entry name" value="Zn_clus"/>
    <property type="match status" value="1"/>
</dbReference>
<organism evidence="4 5">
    <name type="scientific">Aplosporella prunicola CBS 121167</name>
    <dbReference type="NCBI Taxonomy" id="1176127"/>
    <lineage>
        <taxon>Eukaryota</taxon>
        <taxon>Fungi</taxon>
        <taxon>Dikarya</taxon>
        <taxon>Ascomycota</taxon>
        <taxon>Pezizomycotina</taxon>
        <taxon>Dothideomycetes</taxon>
        <taxon>Dothideomycetes incertae sedis</taxon>
        <taxon>Botryosphaeriales</taxon>
        <taxon>Aplosporellaceae</taxon>
        <taxon>Aplosporella</taxon>
    </lineage>
</organism>
<name>A0A6A6BU68_9PEZI</name>
<accession>A0A6A6BU68</accession>